<evidence type="ECO:0000313" key="2">
    <source>
        <dbReference type="Proteomes" id="UP001292079"/>
    </source>
</evidence>
<accession>A0AAE1Z7T3</accession>
<evidence type="ECO:0000313" key="1">
    <source>
        <dbReference type="EMBL" id="KAK4468918.1"/>
    </source>
</evidence>
<dbReference type="AlphaFoldDB" id="A0AAE1Z7T3"/>
<sequence>MTVKLKFGFVKTLAIQKIVKLLAFYSRDVQELFRRPDFSLPCISVTREVFLRRTIEFSGPPIRMKLTVKAFNQKIPVKHCNQNSQLPMNYELMIPDHGHLSDDKQFIHFNSFNNYLSFINQECSHNAKCLISIPNEYSLDDTKKTVSRVINPVKLFITSSSSSLMSSCKDDYEQLIYPADRLKLPNLQMIITSEYMDTIRE</sequence>
<keyword evidence="2" id="KW-1185">Reference proteome</keyword>
<dbReference type="EMBL" id="JALJAT010000006">
    <property type="protein sequence ID" value="KAK4468918.1"/>
    <property type="molecule type" value="Genomic_DNA"/>
</dbReference>
<dbReference type="Proteomes" id="UP001292079">
    <property type="component" value="Unassembled WGS sequence"/>
</dbReference>
<gene>
    <name evidence="1" type="ORF">MN116_007585</name>
</gene>
<organism evidence="1 2">
    <name type="scientific">Schistosoma mekongi</name>
    <name type="common">Parasitic worm</name>
    <dbReference type="NCBI Taxonomy" id="38744"/>
    <lineage>
        <taxon>Eukaryota</taxon>
        <taxon>Metazoa</taxon>
        <taxon>Spiralia</taxon>
        <taxon>Lophotrochozoa</taxon>
        <taxon>Platyhelminthes</taxon>
        <taxon>Trematoda</taxon>
        <taxon>Digenea</taxon>
        <taxon>Strigeidida</taxon>
        <taxon>Schistosomatoidea</taxon>
        <taxon>Schistosomatidae</taxon>
        <taxon>Schistosoma</taxon>
    </lineage>
</organism>
<comment type="caution">
    <text evidence="1">The sequence shown here is derived from an EMBL/GenBank/DDBJ whole genome shotgun (WGS) entry which is preliminary data.</text>
</comment>
<reference evidence="1" key="2">
    <citation type="journal article" date="2023" name="Infect Dis Poverty">
        <title>Chromosome-scale genome of the human blood fluke Schistosoma mekongi and its implications for public health.</title>
        <authorList>
            <person name="Zhou M."/>
            <person name="Xu L."/>
            <person name="Xu D."/>
            <person name="Chen W."/>
            <person name="Khan J."/>
            <person name="Hu Y."/>
            <person name="Huang H."/>
            <person name="Wei H."/>
            <person name="Zhang Y."/>
            <person name="Chusongsang P."/>
            <person name="Tanasarnprasert K."/>
            <person name="Hu X."/>
            <person name="Limpanont Y."/>
            <person name="Lv Z."/>
        </authorList>
    </citation>
    <scope>NUCLEOTIDE SEQUENCE</scope>
    <source>
        <strain evidence="1">LV_2022a</strain>
    </source>
</reference>
<name>A0AAE1Z7T3_SCHME</name>
<reference evidence="1" key="1">
    <citation type="submission" date="2022-04" db="EMBL/GenBank/DDBJ databases">
        <authorList>
            <person name="Xu L."/>
            <person name="Lv Z."/>
        </authorList>
    </citation>
    <scope>NUCLEOTIDE SEQUENCE</scope>
    <source>
        <strain evidence="1">LV_2022a</strain>
    </source>
</reference>
<proteinExistence type="predicted"/>
<protein>
    <submittedName>
        <fullName evidence="1">Uncharacterized protein</fullName>
    </submittedName>
</protein>